<gene>
    <name evidence="6" type="ORF">E8M01_21665</name>
</gene>
<feature type="transmembrane region" description="Helical" evidence="5">
    <location>
        <begin position="260"/>
        <end position="279"/>
    </location>
</feature>
<dbReference type="EMBL" id="CP039690">
    <property type="protein sequence ID" value="QCI66607.1"/>
    <property type="molecule type" value="Genomic_DNA"/>
</dbReference>
<dbReference type="PANTHER" id="PTHR43483:SF3">
    <property type="entry name" value="MEMBRANE TRANSPORTER PROTEIN HI_0806-RELATED"/>
    <property type="match status" value="1"/>
</dbReference>
<keyword evidence="7" id="KW-1185">Reference proteome</keyword>
<sequence length="284" mass="29262">MFFGVPYDQLAILAVGLLAAGAVTGILAGVFGVGGGAVIVPVLYELFGVVGVPLEVRMPLCVGTSLAIIIPTSIRSFQAHKARGAVDLDILKAWAVPVILGVVAGSFIARYAPPAVFKAVFVFVAGLSAFRLLTGKELKFGKGMPGTAGMAASGGVIGILSSLMGIGGGQLGNLVMMAYGRTIHNAIATSSGLGVLISIPGAIGYILAGWSKAAAYPTVAAIQFPFALGYVSLIGFLLFIPTSMWTAPLGARLAHALPKRQLEVAFGLFLLIVSGRFLWDFIAR</sequence>
<evidence type="ECO:0000256" key="3">
    <source>
        <dbReference type="ARBA" id="ARBA00022989"/>
    </source>
</evidence>
<dbReference type="GO" id="GO:0005886">
    <property type="term" value="C:plasma membrane"/>
    <property type="evidence" value="ECO:0007669"/>
    <property type="project" value="UniProtKB-SubCell"/>
</dbReference>
<evidence type="ECO:0000256" key="5">
    <source>
        <dbReference type="RuleBase" id="RU363041"/>
    </source>
</evidence>
<comment type="subcellular location">
    <subcellularLocation>
        <location evidence="5">Cell membrane</location>
        <topology evidence="5">Multi-pass membrane protein</topology>
    </subcellularLocation>
    <subcellularLocation>
        <location evidence="1">Membrane</location>
        <topology evidence="1">Multi-pass membrane protein</topology>
    </subcellularLocation>
</comment>
<evidence type="ECO:0000256" key="4">
    <source>
        <dbReference type="ARBA" id="ARBA00023136"/>
    </source>
</evidence>
<proteinExistence type="inferred from homology"/>
<keyword evidence="5" id="KW-1003">Cell membrane</keyword>
<accession>A0A4D7BFE4</accession>
<evidence type="ECO:0000256" key="1">
    <source>
        <dbReference type="ARBA" id="ARBA00004141"/>
    </source>
</evidence>
<dbReference type="AlphaFoldDB" id="A0A4D7BFE4"/>
<comment type="similarity">
    <text evidence="5">Belongs to the 4-toluene sulfonate uptake permease (TSUP) (TC 2.A.102) family.</text>
</comment>
<feature type="transmembrane region" description="Helical" evidence="5">
    <location>
        <begin position="146"/>
        <end position="166"/>
    </location>
</feature>
<dbReference type="OrthoDB" id="457670at2"/>
<dbReference type="Pfam" id="PF01925">
    <property type="entry name" value="TauE"/>
    <property type="match status" value="1"/>
</dbReference>
<evidence type="ECO:0000313" key="7">
    <source>
        <dbReference type="Proteomes" id="UP000298781"/>
    </source>
</evidence>
<keyword evidence="3 5" id="KW-1133">Transmembrane helix</keyword>
<keyword evidence="4 5" id="KW-0472">Membrane</keyword>
<dbReference type="PANTHER" id="PTHR43483">
    <property type="entry name" value="MEMBRANE TRANSPORTER PROTEIN HI_0806-RELATED"/>
    <property type="match status" value="1"/>
</dbReference>
<feature type="transmembrane region" description="Helical" evidence="5">
    <location>
        <begin position="115"/>
        <end position="134"/>
    </location>
</feature>
<dbReference type="InterPro" id="IPR002781">
    <property type="entry name" value="TM_pro_TauE-like"/>
</dbReference>
<evidence type="ECO:0000313" key="6">
    <source>
        <dbReference type="EMBL" id="QCI66607.1"/>
    </source>
</evidence>
<evidence type="ECO:0000256" key="2">
    <source>
        <dbReference type="ARBA" id="ARBA00022692"/>
    </source>
</evidence>
<reference evidence="6 7" key="1">
    <citation type="submission" date="2019-04" db="EMBL/GenBank/DDBJ databases">
        <title>Phreatobacter aquaticus sp. nov.</title>
        <authorList>
            <person name="Choi A."/>
        </authorList>
    </citation>
    <scope>NUCLEOTIDE SEQUENCE [LARGE SCALE GENOMIC DNA]</scope>
    <source>
        <strain evidence="6 7">KCTC 52518</strain>
    </source>
</reference>
<keyword evidence="2 5" id="KW-0812">Transmembrane</keyword>
<organism evidence="6 7">
    <name type="scientific">Phreatobacter stygius</name>
    <dbReference type="NCBI Taxonomy" id="1940610"/>
    <lineage>
        <taxon>Bacteria</taxon>
        <taxon>Pseudomonadati</taxon>
        <taxon>Pseudomonadota</taxon>
        <taxon>Alphaproteobacteria</taxon>
        <taxon>Hyphomicrobiales</taxon>
        <taxon>Phreatobacteraceae</taxon>
        <taxon>Phreatobacter</taxon>
    </lineage>
</organism>
<name>A0A4D7BFE4_9HYPH</name>
<feature type="transmembrane region" description="Helical" evidence="5">
    <location>
        <begin position="89"/>
        <end position="109"/>
    </location>
</feature>
<feature type="transmembrane region" description="Helical" evidence="5">
    <location>
        <begin position="219"/>
        <end position="240"/>
    </location>
</feature>
<dbReference type="KEGG" id="pstg:E8M01_21665"/>
<protein>
    <recommendedName>
        <fullName evidence="5">Probable membrane transporter protein</fullName>
    </recommendedName>
</protein>
<dbReference type="RefSeq" id="WP_136962048.1">
    <property type="nucleotide sequence ID" value="NZ_CP039690.1"/>
</dbReference>
<feature type="transmembrane region" description="Helical" evidence="5">
    <location>
        <begin position="12"/>
        <end position="44"/>
    </location>
</feature>
<dbReference type="Proteomes" id="UP000298781">
    <property type="component" value="Chromosome"/>
</dbReference>
<feature type="transmembrane region" description="Helical" evidence="5">
    <location>
        <begin position="186"/>
        <end position="207"/>
    </location>
</feature>